<gene>
    <name evidence="4" type="ORF">SOASR030_07320</name>
</gene>
<evidence type="ECO:0000256" key="1">
    <source>
        <dbReference type="ARBA" id="ARBA00023125"/>
    </source>
</evidence>
<dbReference type="InterPro" id="IPR009057">
    <property type="entry name" value="Homeodomain-like_sf"/>
</dbReference>
<feature type="domain" description="HTH tetR-type" evidence="3">
    <location>
        <begin position="16"/>
        <end position="74"/>
    </location>
</feature>
<keyword evidence="5" id="KW-1185">Reference proteome</keyword>
<dbReference type="InterPro" id="IPR001647">
    <property type="entry name" value="HTH_TetR"/>
</dbReference>
<organism evidence="4 5">
    <name type="scientific">Leminorella grimontii</name>
    <dbReference type="NCBI Taxonomy" id="82981"/>
    <lineage>
        <taxon>Bacteria</taxon>
        <taxon>Pseudomonadati</taxon>
        <taxon>Pseudomonadota</taxon>
        <taxon>Gammaproteobacteria</taxon>
        <taxon>Enterobacterales</taxon>
        <taxon>Budviciaceae</taxon>
        <taxon>Leminorella</taxon>
    </lineage>
</organism>
<reference evidence="4" key="1">
    <citation type="submission" date="2022-06" db="EMBL/GenBank/DDBJ databases">
        <title>Draft genome sequences of Leminorella grimontii str. JCM5902.</title>
        <authorList>
            <person name="Wakabayashi Y."/>
            <person name="Kojima K."/>
        </authorList>
    </citation>
    <scope>NUCLEOTIDE SEQUENCE</scope>
    <source>
        <strain evidence="4">JCM 5902</strain>
    </source>
</reference>
<dbReference type="RefSeq" id="WP_027273162.1">
    <property type="nucleotide sequence ID" value="NZ_BRLH01000001.1"/>
</dbReference>
<evidence type="ECO:0000256" key="2">
    <source>
        <dbReference type="PROSITE-ProRule" id="PRU00335"/>
    </source>
</evidence>
<dbReference type="EMBL" id="BRLH01000001">
    <property type="protein sequence ID" value="GKX54620.1"/>
    <property type="molecule type" value="Genomic_DNA"/>
</dbReference>
<dbReference type="AlphaFoldDB" id="A0AAV5MZ83"/>
<feature type="DNA-binding region" description="H-T-H motif" evidence="2">
    <location>
        <begin position="37"/>
        <end position="56"/>
    </location>
</feature>
<dbReference type="PROSITE" id="PS50977">
    <property type="entry name" value="HTH_TETR_2"/>
    <property type="match status" value="1"/>
</dbReference>
<accession>A0AAV5MZ83</accession>
<dbReference type="SUPFAM" id="SSF46689">
    <property type="entry name" value="Homeodomain-like"/>
    <property type="match status" value="1"/>
</dbReference>
<dbReference type="Proteomes" id="UP001058124">
    <property type="component" value="Unassembled WGS sequence"/>
</dbReference>
<dbReference type="Pfam" id="PF00440">
    <property type="entry name" value="TetR_N"/>
    <property type="match status" value="1"/>
</dbReference>
<dbReference type="GO" id="GO:0003677">
    <property type="term" value="F:DNA binding"/>
    <property type="evidence" value="ECO:0007669"/>
    <property type="project" value="UniProtKB-UniRule"/>
</dbReference>
<keyword evidence="1 2" id="KW-0238">DNA-binding</keyword>
<name>A0AAV5MZ83_9GAMM</name>
<sequence length="229" mass="25975">MEQTTQPATTLSHLKRRKYSLLIKYAMKMFEEGAFPTVSELAVEAQVSRATAYRYFPTQSDLIAAVVEETLKPIINWQPEQSDAESRVEALLRFAYPQMLKHEGALRAALLLSLQQWAQRRAAEFKLTSLDDETSADTQDRLVRGHRKAILSLVTEPLNHELPEAMVKKVNCALSMVYGSEVFMVLKDIWQLENDEVMSMTQWMAKAILNQARADAKESEGKEALSHTS</sequence>
<protein>
    <submittedName>
        <fullName evidence="4">TetR family transcriptional regulator</fullName>
    </submittedName>
</protein>
<evidence type="ECO:0000313" key="5">
    <source>
        <dbReference type="Proteomes" id="UP001058124"/>
    </source>
</evidence>
<proteinExistence type="predicted"/>
<evidence type="ECO:0000313" key="4">
    <source>
        <dbReference type="EMBL" id="GKX54620.1"/>
    </source>
</evidence>
<evidence type="ECO:0000259" key="3">
    <source>
        <dbReference type="PROSITE" id="PS50977"/>
    </source>
</evidence>
<dbReference type="Gene3D" id="1.10.357.10">
    <property type="entry name" value="Tetracycline Repressor, domain 2"/>
    <property type="match status" value="1"/>
</dbReference>
<comment type="caution">
    <text evidence="4">The sequence shown here is derived from an EMBL/GenBank/DDBJ whole genome shotgun (WGS) entry which is preliminary data.</text>
</comment>